<reference evidence="2 3" key="1">
    <citation type="journal article" date="2015" name="Nature">
        <title>rRNA introns, odd ribosomes, and small enigmatic genomes across a large radiation of phyla.</title>
        <authorList>
            <person name="Brown C.T."/>
            <person name="Hug L.A."/>
            <person name="Thomas B.C."/>
            <person name="Sharon I."/>
            <person name="Castelle C.J."/>
            <person name="Singh A."/>
            <person name="Wilkins M.J."/>
            <person name="Williams K.H."/>
            <person name="Banfield J.F."/>
        </authorList>
    </citation>
    <scope>NUCLEOTIDE SEQUENCE [LARGE SCALE GENOMIC DNA]</scope>
</reference>
<evidence type="ECO:0000313" key="2">
    <source>
        <dbReference type="EMBL" id="KKR88003.1"/>
    </source>
</evidence>
<accession>A0A0G0UGI4</accession>
<protein>
    <recommendedName>
        <fullName evidence="4">Imelysin-like domain-containing protein</fullName>
    </recommendedName>
</protein>
<gene>
    <name evidence="2" type="ORF">UU32_C0002G0028</name>
</gene>
<feature type="chain" id="PRO_5002534639" description="Imelysin-like domain-containing protein" evidence="1">
    <location>
        <begin position="49"/>
        <end position="288"/>
    </location>
</feature>
<evidence type="ECO:0000256" key="1">
    <source>
        <dbReference type="SAM" id="SignalP"/>
    </source>
</evidence>
<comment type="caution">
    <text evidence="2">The sequence shown here is derived from an EMBL/GenBank/DDBJ whole genome shotgun (WGS) entry which is preliminary data.</text>
</comment>
<organism evidence="2 3">
    <name type="scientific">Candidatus Woesebacteria bacterium GW2011_GWB1_41_10</name>
    <dbReference type="NCBI Taxonomy" id="1618577"/>
    <lineage>
        <taxon>Bacteria</taxon>
        <taxon>Candidatus Woeseibacteriota</taxon>
    </lineage>
</organism>
<dbReference type="AlphaFoldDB" id="A0A0G0UGI4"/>
<keyword evidence="1" id="KW-0732">Signal</keyword>
<dbReference type="EMBL" id="LCAE01000002">
    <property type="protein sequence ID" value="KKR88003.1"/>
    <property type="molecule type" value="Genomic_DNA"/>
</dbReference>
<dbReference type="Proteomes" id="UP000033858">
    <property type="component" value="Unassembled WGS sequence"/>
</dbReference>
<name>A0A0G0UGI4_9BACT</name>
<evidence type="ECO:0008006" key="4">
    <source>
        <dbReference type="Google" id="ProtNLM"/>
    </source>
</evidence>
<feature type="signal peptide" evidence="1">
    <location>
        <begin position="1"/>
        <end position="48"/>
    </location>
</feature>
<sequence>MTGWRSGNAGVCKTSTRGFDSRSGLSMKKTALTLIFLFLLAFAPSARAQEFDFDKAYQDYIYTQTVYDQTYSEYDKAKNNYLKNPTLTLKEDARKKTQAMLVVRDELFRVYLSTIRMKLLEIKAPVDQGLDDEITWYLNHKNVYKLDDPLDDLFGKSKESESRLGSHTSPIAYESLFNISFGEIGNIRVSHEGVYKSLKNSIDLGVSAGILKLDPFNRWFTDIENVLKELDVINTKSKTRIAKMYDSSTLAPKSAFNGAINELSPAAAKLTELNSFLTELLNSIRAQL</sequence>
<proteinExistence type="predicted"/>
<evidence type="ECO:0000313" key="3">
    <source>
        <dbReference type="Proteomes" id="UP000033858"/>
    </source>
</evidence>